<dbReference type="InterPro" id="IPR032267">
    <property type="entry name" value="DUF4832"/>
</dbReference>
<dbReference type="Pfam" id="PF16116">
    <property type="entry name" value="DUF4832"/>
    <property type="match status" value="1"/>
</dbReference>
<evidence type="ECO:0000256" key="1">
    <source>
        <dbReference type="SAM" id="SignalP"/>
    </source>
</evidence>
<organism evidence="4 5">
    <name type="scientific">Mucilaginibacter ximonensis</name>
    <dbReference type="NCBI Taxonomy" id="538021"/>
    <lineage>
        <taxon>Bacteria</taxon>
        <taxon>Pseudomonadati</taxon>
        <taxon>Bacteroidota</taxon>
        <taxon>Sphingobacteriia</taxon>
        <taxon>Sphingobacteriales</taxon>
        <taxon>Sphingobacteriaceae</taxon>
        <taxon>Mucilaginibacter</taxon>
    </lineage>
</organism>
<accession>A0ABW5YH97</accession>
<dbReference type="EMBL" id="JBHUPD010000003">
    <property type="protein sequence ID" value="MFD2874171.1"/>
    <property type="molecule type" value="Genomic_DNA"/>
</dbReference>
<reference evidence="5" key="1">
    <citation type="journal article" date="2019" name="Int. J. Syst. Evol. Microbiol.">
        <title>The Global Catalogue of Microorganisms (GCM) 10K type strain sequencing project: providing services to taxonomists for standard genome sequencing and annotation.</title>
        <authorList>
            <consortium name="The Broad Institute Genomics Platform"/>
            <consortium name="The Broad Institute Genome Sequencing Center for Infectious Disease"/>
            <person name="Wu L."/>
            <person name="Ma J."/>
        </authorList>
    </citation>
    <scope>NUCLEOTIDE SEQUENCE [LARGE SCALE GENOMIC DNA]</scope>
    <source>
        <strain evidence="5">KCTC 22437</strain>
    </source>
</reference>
<dbReference type="InterPro" id="IPR032379">
    <property type="entry name" value="DUF4874"/>
</dbReference>
<keyword evidence="1" id="KW-0732">Signal</keyword>
<sequence>MKSFSVVLALLWLAIAGKNAFAMRPDTVITYHESSDDIMNPERGFYRPHNIFASNYIPLSESTLAGYRNRQKVEKALYAVSSSLIYVEYVLDTFTRTPISDTFLKKLNADCATARKAGVKLIIRFCYVNKTHGGSCPGGAFCPPYGDAPKSIVLKHISQLKPYLRQNADIIACMQFGFIGVWGENYYTDFFGNASDSAQGRLLDTNWRDRIEVLKALLNALPKSRMIQVRIPQLKQRAVYGINAPVESAGLTLAEAFNGSDKARIGFHNDCFMSSPNDQGTYMDYGNSSTPQKDATPALRKFEMADSKFTVVGGETCDDMFSPENDCGPTGRVQQELAAFHYSFLNAGYNTEVNNDWVTGGCMDEIKQKLGYRLVLRKASIPTRVQKGGVIDVALNIENVGYASPYNARPVQLILKNRANGKVVVLLLKTDIRRWFTGAVNLHQKLALPADVKAGVYDLYLNLPDAAATISSRPEYSIQLANQDLWEASTGYNKLKVALQVK</sequence>
<gene>
    <name evidence="4" type="ORF">ACFS5N_16935</name>
</gene>
<evidence type="ECO:0000259" key="3">
    <source>
        <dbReference type="Pfam" id="PF16173"/>
    </source>
</evidence>
<evidence type="ECO:0000259" key="2">
    <source>
        <dbReference type="Pfam" id="PF16116"/>
    </source>
</evidence>
<name>A0ABW5YH97_9SPHI</name>
<protein>
    <submittedName>
        <fullName evidence="4">DUF4832 domain-containing protein</fullName>
    </submittedName>
</protein>
<evidence type="ECO:0000313" key="4">
    <source>
        <dbReference type="EMBL" id="MFD2874171.1"/>
    </source>
</evidence>
<feature type="chain" id="PRO_5047227544" evidence="1">
    <location>
        <begin position="23"/>
        <end position="502"/>
    </location>
</feature>
<comment type="caution">
    <text evidence="4">The sequence shown here is derived from an EMBL/GenBank/DDBJ whole genome shotgun (WGS) entry which is preliminary data.</text>
</comment>
<feature type="domain" description="DUF4832" evidence="2">
    <location>
        <begin position="264"/>
        <end position="482"/>
    </location>
</feature>
<keyword evidence="5" id="KW-1185">Reference proteome</keyword>
<dbReference type="Proteomes" id="UP001597557">
    <property type="component" value="Unassembled WGS sequence"/>
</dbReference>
<proteinExistence type="predicted"/>
<feature type="signal peptide" evidence="1">
    <location>
        <begin position="1"/>
        <end position="22"/>
    </location>
</feature>
<evidence type="ECO:0000313" key="5">
    <source>
        <dbReference type="Proteomes" id="UP001597557"/>
    </source>
</evidence>
<dbReference type="RefSeq" id="WP_377188311.1">
    <property type="nucleotide sequence ID" value="NZ_JBHUPD010000003.1"/>
</dbReference>
<feature type="domain" description="DUF4874" evidence="3">
    <location>
        <begin position="40"/>
        <end position="233"/>
    </location>
</feature>
<dbReference type="Pfam" id="PF16173">
    <property type="entry name" value="DUF4874"/>
    <property type="match status" value="1"/>
</dbReference>